<dbReference type="GO" id="GO:0016787">
    <property type="term" value="F:hydrolase activity"/>
    <property type="evidence" value="ECO:0007669"/>
    <property type="project" value="UniProtKB-KW"/>
</dbReference>
<evidence type="ECO:0000313" key="3">
    <source>
        <dbReference type="EMBL" id="MDQ2069583.1"/>
    </source>
</evidence>
<organism evidence="3 4">
    <name type="scientific">Natronospira bacteriovora</name>
    <dbReference type="NCBI Taxonomy" id="3069753"/>
    <lineage>
        <taxon>Bacteria</taxon>
        <taxon>Pseudomonadati</taxon>
        <taxon>Pseudomonadota</taxon>
        <taxon>Gammaproteobacteria</taxon>
        <taxon>Natronospirales</taxon>
        <taxon>Natronospiraceae</taxon>
        <taxon>Natronospira</taxon>
    </lineage>
</organism>
<dbReference type="Gene3D" id="3.30.540.30">
    <property type="match status" value="1"/>
</dbReference>
<dbReference type="PANTHER" id="PTHR23422">
    <property type="entry name" value="DIPEPTIDYL PEPTIDASE III-RELATED"/>
    <property type="match status" value="1"/>
</dbReference>
<dbReference type="InterPro" id="IPR039461">
    <property type="entry name" value="Peptidase_M49"/>
</dbReference>
<evidence type="ECO:0000256" key="1">
    <source>
        <dbReference type="ARBA" id="ARBA00022723"/>
    </source>
</evidence>
<keyword evidence="4" id="KW-1185">Reference proteome</keyword>
<keyword evidence="2 3" id="KW-0378">Hydrolase</keyword>
<reference evidence="3 4" key="1">
    <citation type="submission" date="2023-08" db="EMBL/GenBank/DDBJ databases">
        <title>Whole-genome sequencing of halo(alkali)philic microorganisms from hypersaline lakes.</title>
        <authorList>
            <person name="Sorokin D.Y."/>
            <person name="Abbas B."/>
            <person name="Merkel A.Y."/>
        </authorList>
    </citation>
    <scope>NUCLEOTIDE SEQUENCE [LARGE SCALE GENOMIC DNA]</scope>
    <source>
        <strain evidence="3 4">AB-CW4</strain>
    </source>
</reference>
<sequence>MYPRIAILTLLSALLALGGCERDREEALDPATQKTEYAEDRVSIYAPYRLETGLDHLTDNQRDMLLILMEIGDIMDDLFWVQAWGDREALMARIDNEAVRRFAEINYGPWDRLGGGRPFVPEVGERPRGANYYPRDMSREEFQAADLQGKDSLYTMIRRDETGRLVTIPYSEYFAGELQRAAQLMREAAELAEYDGFRDYLLARAEAFETDEYYPSDVAWMTMRDNDIEFVVGPIETYEDRLFGNKAAFEAFVLIRDREWSERLQRFADYLPDLQAGLPVPPEYRQESPGTDADLGAYDAIYYSGDANAGAKTIAINLPNDERVQQEQGTRRLQIRNAMQAKFDKIVVPIADTLIVPDQREHVIFDAFFGNVMFHEVAHGLGLNFTLDGETTVRQALQEHAAALEEAKADILGLHMITELLMDGRLDDASLQDYYVTFMASIFRSTRFGADSAHGRANMIAFNTFEEMGAFERDEESGLYRVNFEAMRDAVTALAQDILMIQGDGDYRRADELIAALGRIGPTLEGDLQRLEEAGIPVDVIFEQGPEVAGLH</sequence>
<dbReference type="Pfam" id="PF03571">
    <property type="entry name" value="Peptidase_M49"/>
    <property type="match status" value="1"/>
</dbReference>
<evidence type="ECO:0000256" key="2">
    <source>
        <dbReference type="ARBA" id="ARBA00022801"/>
    </source>
</evidence>
<dbReference type="RefSeq" id="WP_306728081.1">
    <property type="nucleotide sequence ID" value="NZ_JAVDDT010000003.1"/>
</dbReference>
<protein>
    <submittedName>
        <fullName evidence="3">Zn-dependent hydrolase</fullName>
    </submittedName>
</protein>
<dbReference type="PANTHER" id="PTHR23422:SF9">
    <property type="entry name" value="ZN-DEPENDENT HYDROLASE"/>
    <property type="match status" value="1"/>
</dbReference>
<dbReference type="Proteomes" id="UP001239019">
    <property type="component" value="Unassembled WGS sequence"/>
</dbReference>
<comment type="caution">
    <text evidence="3">The sequence shown here is derived from an EMBL/GenBank/DDBJ whole genome shotgun (WGS) entry which is preliminary data.</text>
</comment>
<proteinExistence type="predicted"/>
<evidence type="ECO:0000313" key="4">
    <source>
        <dbReference type="Proteomes" id="UP001239019"/>
    </source>
</evidence>
<name>A0ABU0W752_9GAMM</name>
<accession>A0ABU0W752</accession>
<keyword evidence="1" id="KW-0479">Metal-binding</keyword>
<dbReference type="PROSITE" id="PS51257">
    <property type="entry name" value="PROKAR_LIPOPROTEIN"/>
    <property type="match status" value="1"/>
</dbReference>
<gene>
    <name evidence="3" type="ORF">RBH19_06845</name>
</gene>
<dbReference type="EMBL" id="JAVDDT010000003">
    <property type="protein sequence ID" value="MDQ2069583.1"/>
    <property type="molecule type" value="Genomic_DNA"/>
</dbReference>